<dbReference type="STRING" id="1442369.A0A0D2IBX8"/>
<dbReference type="RefSeq" id="XP_013270455.1">
    <property type="nucleotide sequence ID" value="XM_013415001.1"/>
</dbReference>
<dbReference type="GO" id="GO:0016491">
    <property type="term" value="F:oxidoreductase activity"/>
    <property type="evidence" value="ECO:0007669"/>
    <property type="project" value="UniProtKB-KW"/>
</dbReference>
<dbReference type="EMBL" id="KN847479">
    <property type="protein sequence ID" value="KIX03319.1"/>
    <property type="molecule type" value="Genomic_DNA"/>
</dbReference>
<evidence type="ECO:0000313" key="4">
    <source>
        <dbReference type="Proteomes" id="UP000053617"/>
    </source>
</evidence>
<dbReference type="PANTHER" id="PTHR43115">
    <property type="entry name" value="DEHYDROGENASE/REDUCTASE SDR FAMILY MEMBER 11"/>
    <property type="match status" value="1"/>
</dbReference>
<keyword evidence="4" id="KW-1185">Reference proteome</keyword>
<name>A0A0D2IBX8_9EURO</name>
<dbReference type="GeneID" id="25294942"/>
<dbReference type="Proteomes" id="UP000053617">
    <property type="component" value="Unassembled WGS sequence"/>
</dbReference>
<dbReference type="AlphaFoldDB" id="A0A0D2IBX8"/>
<dbReference type="PRINTS" id="PR00081">
    <property type="entry name" value="GDHRDH"/>
</dbReference>
<dbReference type="CDD" id="cd05233">
    <property type="entry name" value="SDR_c"/>
    <property type="match status" value="1"/>
</dbReference>
<dbReference type="InterPro" id="IPR002347">
    <property type="entry name" value="SDR_fam"/>
</dbReference>
<sequence>MPMPSLTKKYYHAPYPSIDPRRPELSAVGKVVLITGGGSGVGQGTAVAFAKAQAKVVVILGRRLQTLEETKSKVERLSKSTMVATYSLDISDEKSVADCFNDVRTKYGPIDICLNAAAYLSDQGTVKDSPVSEYWASFEIGVKGSYIVAQQFLRHCSDHDAVLIGVNSLIAHIPAVHVDSAPASYASSKIAAAKLYEYVAVENPHVRCYSLQPGIIETDMSRKSIEMMPEESQKNNRFLPFDDVSLPGCFSVWLSSREGAVIPSGRFLWSNWDVEELKERAIKLKEDPCVLTLTLPGWPFSLPEDEVYPDYGAAAKIGREP</sequence>
<protein>
    <submittedName>
        <fullName evidence="3">Uncharacterized protein</fullName>
    </submittedName>
</protein>
<dbReference type="HOGENOM" id="CLU_010194_8_2_1"/>
<proteinExistence type="inferred from homology"/>
<reference evidence="3 4" key="1">
    <citation type="submission" date="2015-01" db="EMBL/GenBank/DDBJ databases">
        <title>The Genome Sequence of Rhinocladiella mackenzie CBS 650.93.</title>
        <authorList>
            <consortium name="The Broad Institute Genomics Platform"/>
            <person name="Cuomo C."/>
            <person name="de Hoog S."/>
            <person name="Gorbushina A."/>
            <person name="Stielow B."/>
            <person name="Teixiera M."/>
            <person name="Abouelleil A."/>
            <person name="Chapman S.B."/>
            <person name="Priest M."/>
            <person name="Young S.K."/>
            <person name="Wortman J."/>
            <person name="Nusbaum C."/>
            <person name="Birren B."/>
        </authorList>
    </citation>
    <scope>NUCLEOTIDE SEQUENCE [LARGE SCALE GENOMIC DNA]</scope>
    <source>
        <strain evidence="3 4">CBS 650.93</strain>
    </source>
</reference>
<dbReference type="PANTHER" id="PTHR43115:SF4">
    <property type="entry name" value="DEHYDROGENASE_REDUCTASE SDR FAMILY MEMBER 11"/>
    <property type="match status" value="1"/>
</dbReference>
<gene>
    <name evidence="3" type="ORF">Z518_06871</name>
</gene>
<dbReference type="Pfam" id="PF00106">
    <property type="entry name" value="adh_short"/>
    <property type="match status" value="1"/>
</dbReference>
<dbReference type="InterPro" id="IPR036291">
    <property type="entry name" value="NAD(P)-bd_dom_sf"/>
</dbReference>
<evidence type="ECO:0000256" key="1">
    <source>
        <dbReference type="ARBA" id="ARBA00006484"/>
    </source>
</evidence>
<evidence type="ECO:0000256" key="2">
    <source>
        <dbReference type="ARBA" id="ARBA00023002"/>
    </source>
</evidence>
<keyword evidence="2" id="KW-0560">Oxidoreductase</keyword>
<dbReference type="SUPFAM" id="SSF51735">
    <property type="entry name" value="NAD(P)-binding Rossmann-fold domains"/>
    <property type="match status" value="1"/>
</dbReference>
<dbReference type="VEuPathDB" id="FungiDB:Z518_06871"/>
<organism evidence="3 4">
    <name type="scientific">Rhinocladiella mackenziei CBS 650.93</name>
    <dbReference type="NCBI Taxonomy" id="1442369"/>
    <lineage>
        <taxon>Eukaryota</taxon>
        <taxon>Fungi</taxon>
        <taxon>Dikarya</taxon>
        <taxon>Ascomycota</taxon>
        <taxon>Pezizomycotina</taxon>
        <taxon>Eurotiomycetes</taxon>
        <taxon>Chaetothyriomycetidae</taxon>
        <taxon>Chaetothyriales</taxon>
        <taxon>Herpotrichiellaceae</taxon>
        <taxon>Rhinocladiella</taxon>
    </lineage>
</organism>
<dbReference type="OrthoDB" id="1933717at2759"/>
<comment type="similarity">
    <text evidence="1">Belongs to the short-chain dehydrogenases/reductases (SDR) family.</text>
</comment>
<dbReference type="Gene3D" id="3.40.50.720">
    <property type="entry name" value="NAD(P)-binding Rossmann-like Domain"/>
    <property type="match status" value="1"/>
</dbReference>
<evidence type="ECO:0000313" key="3">
    <source>
        <dbReference type="EMBL" id="KIX03319.1"/>
    </source>
</evidence>
<accession>A0A0D2IBX8</accession>